<evidence type="ECO:0000259" key="1">
    <source>
        <dbReference type="PROSITE" id="PS50943"/>
    </source>
</evidence>
<dbReference type="SUPFAM" id="SSF47413">
    <property type="entry name" value="lambda repressor-like DNA-binding domains"/>
    <property type="match status" value="1"/>
</dbReference>
<feature type="domain" description="HTH cro/C1-type" evidence="1">
    <location>
        <begin position="12"/>
        <end position="65"/>
    </location>
</feature>
<dbReference type="InParanoid" id="F7Q0L2"/>
<dbReference type="AlphaFoldDB" id="F7Q0L2"/>
<gene>
    <name evidence="2" type="ORF">HLPCO_000983</name>
</gene>
<dbReference type="RefSeq" id="WP_008825948.1">
    <property type="nucleotide sequence ID" value="NZ_AFNU02000003.1"/>
</dbReference>
<evidence type="ECO:0000313" key="2">
    <source>
        <dbReference type="EMBL" id="ERJ12643.1"/>
    </source>
</evidence>
<dbReference type="eggNOG" id="ENOG5033U3Z">
    <property type="taxonomic scope" value="Bacteria"/>
</dbReference>
<comment type="caution">
    <text evidence="2">The sequence shown here is derived from an EMBL/GenBank/DDBJ whole genome shotgun (WGS) entry which is preliminary data.</text>
</comment>
<name>F7Q0L2_9MOLU</name>
<proteinExistence type="predicted"/>
<dbReference type="InterPro" id="IPR010982">
    <property type="entry name" value="Lambda_DNA-bd_dom_sf"/>
</dbReference>
<sequence length="309" mass="36591">MINKRARYIYHLDNLRLNKNFTVKQLCDGICSDRQYRKYLSGDNNISDQRLMDFCDNLGISARDFYYSLNEKDVYVLKHIKNLYYALTKKKYNKVSSLLENTHNIDLMTNQNRRFFNYCLIRFYYETKKYDEKHAISEASKYVDYPKCKDNNVFDFVDILFLLFIAQIEIHVGIQQGLKILLKILSNKNFLYLSSENRSILPPVYSTVSIMLGKLKLYDQCIEITDSGIDFCIKNSFNKSLTRLYYSKAVAHKMLDNLDLAKHYAVLCFTNVISRNNKSEIKLFYKTLMQDFDIDPFVLIQLQKEAFLK</sequence>
<dbReference type="Gene3D" id="1.25.40.10">
    <property type="entry name" value="Tetratricopeptide repeat domain"/>
    <property type="match status" value="1"/>
</dbReference>
<protein>
    <submittedName>
        <fullName evidence="2">Cro/C1-type HTH domain protein</fullName>
    </submittedName>
</protein>
<dbReference type="Proteomes" id="UP000005707">
    <property type="component" value="Unassembled WGS sequence"/>
</dbReference>
<dbReference type="GO" id="GO:0003677">
    <property type="term" value="F:DNA binding"/>
    <property type="evidence" value="ECO:0007669"/>
    <property type="project" value="InterPro"/>
</dbReference>
<reference evidence="2 3" key="1">
    <citation type="journal article" date="2011" name="J. Bacteriol.">
        <title>Genome sequence of Haloplasma contractile, an unusual contractile bacterium from a deep-sea anoxic brine lake.</title>
        <authorList>
            <person name="Antunes A."/>
            <person name="Alam I."/>
            <person name="El Dorry H."/>
            <person name="Siam R."/>
            <person name="Robertson A."/>
            <person name="Bajic V.B."/>
            <person name="Stingl U."/>
        </authorList>
    </citation>
    <scope>NUCLEOTIDE SEQUENCE [LARGE SCALE GENOMIC DNA]</scope>
    <source>
        <strain evidence="2 3">SSD-17B</strain>
    </source>
</reference>
<dbReference type="EMBL" id="AFNU02000003">
    <property type="protein sequence ID" value="ERJ12643.1"/>
    <property type="molecule type" value="Genomic_DNA"/>
</dbReference>
<dbReference type="OrthoDB" id="1150409at2"/>
<dbReference type="InterPro" id="IPR011990">
    <property type="entry name" value="TPR-like_helical_dom_sf"/>
</dbReference>
<accession>F7Q0L2</accession>
<dbReference type="InterPro" id="IPR001387">
    <property type="entry name" value="Cro/C1-type_HTH"/>
</dbReference>
<evidence type="ECO:0000313" key="3">
    <source>
        <dbReference type="Proteomes" id="UP000005707"/>
    </source>
</evidence>
<keyword evidence="3" id="KW-1185">Reference proteome</keyword>
<organism evidence="2 3">
    <name type="scientific">Haloplasma contractile SSD-17B</name>
    <dbReference type="NCBI Taxonomy" id="1033810"/>
    <lineage>
        <taxon>Bacteria</taxon>
        <taxon>Bacillati</taxon>
        <taxon>Mycoplasmatota</taxon>
        <taxon>Mollicutes</taxon>
        <taxon>Haloplasmatales</taxon>
        <taxon>Haloplasmataceae</taxon>
        <taxon>Haloplasma</taxon>
    </lineage>
</organism>
<dbReference type="PROSITE" id="PS50943">
    <property type="entry name" value="HTH_CROC1"/>
    <property type="match status" value="1"/>
</dbReference>
<reference evidence="2 3" key="2">
    <citation type="journal article" date="2013" name="PLoS ONE">
        <title>INDIGO - INtegrated Data Warehouse of MIcrobial GenOmes with Examples from the Red Sea Extremophiles.</title>
        <authorList>
            <person name="Alam I."/>
            <person name="Antunes A."/>
            <person name="Kamau A.A."/>
            <person name="Ba Alawi W."/>
            <person name="Kalkatawi M."/>
            <person name="Stingl U."/>
            <person name="Bajic V.B."/>
        </authorList>
    </citation>
    <scope>NUCLEOTIDE SEQUENCE [LARGE SCALE GENOMIC DNA]</scope>
    <source>
        <strain evidence="2 3">SSD-17B</strain>
    </source>
</reference>